<gene>
    <name evidence="1" type="ORF">H9754_06155</name>
</gene>
<dbReference type="EMBL" id="DWWD01000023">
    <property type="protein sequence ID" value="HJC50151.1"/>
    <property type="molecule type" value="Genomic_DNA"/>
</dbReference>
<sequence length="135" mass="15278">SRKSLRRIIKKILWLDYKPCKMERTRTGSKLACRPALVLFILYGASRAIERERDWQHGLQSGTEGGLGASRAIERERDWQHGLQSGTEGVLGASRAIERERDWQHGLLFSQKGSGASRAVERIDLDEKASGNFKK</sequence>
<evidence type="ECO:0000313" key="1">
    <source>
        <dbReference type="EMBL" id="HJC50151.1"/>
    </source>
</evidence>
<evidence type="ECO:0000313" key="2">
    <source>
        <dbReference type="Proteomes" id="UP000823904"/>
    </source>
</evidence>
<name>A0A9D2PG39_9FIRM</name>
<reference evidence="1" key="2">
    <citation type="submission" date="2021-04" db="EMBL/GenBank/DDBJ databases">
        <authorList>
            <person name="Gilroy R."/>
        </authorList>
    </citation>
    <scope>NUCLEOTIDE SEQUENCE</scope>
    <source>
        <strain evidence="1">ChiSjej3B21-8574</strain>
    </source>
</reference>
<dbReference type="Proteomes" id="UP000823904">
    <property type="component" value="Unassembled WGS sequence"/>
</dbReference>
<organism evidence="1 2">
    <name type="scientific">Candidatus Anaerostipes avistercoris</name>
    <dbReference type="NCBI Taxonomy" id="2838462"/>
    <lineage>
        <taxon>Bacteria</taxon>
        <taxon>Bacillati</taxon>
        <taxon>Bacillota</taxon>
        <taxon>Clostridia</taxon>
        <taxon>Lachnospirales</taxon>
        <taxon>Lachnospiraceae</taxon>
        <taxon>Anaerostipes</taxon>
    </lineage>
</organism>
<accession>A0A9D2PG39</accession>
<comment type="caution">
    <text evidence="1">The sequence shown here is derived from an EMBL/GenBank/DDBJ whole genome shotgun (WGS) entry which is preliminary data.</text>
</comment>
<dbReference type="AlphaFoldDB" id="A0A9D2PG39"/>
<reference evidence="1" key="1">
    <citation type="journal article" date="2021" name="PeerJ">
        <title>Extensive microbial diversity within the chicken gut microbiome revealed by metagenomics and culture.</title>
        <authorList>
            <person name="Gilroy R."/>
            <person name="Ravi A."/>
            <person name="Getino M."/>
            <person name="Pursley I."/>
            <person name="Horton D.L."/>
            <person name="Alikhan N.F."/>
            <person name="Baker D."/>
            <person name="Gharbi K."/>
            <person name="Hall N."/>
            <person name="Watson M."/>
            <person name="Adriaenssens E.M."/>
            <person name="Foster-Nyarko E."/>
            <person name="Jarju S."/>
            <person name="Secka A."/>
            <person name="Antonio M."/>
            <person name="Oren A."/>
            <person name="Chaudhuri R.R."/>
            <person name="La Ragione R."/>
            <person name="Hildebrand F."/>
            <person name="Pallen M.J."/>
        </authorList>
    </citation>
    <scope>NUCLEOTIDE SEQUENCE</scope>
    <source>
        <strain evidence="1">ChiSjej3B21-8574</strain>
    </source>
</reference>
<proteinExistence type="predicted"/>
<feature type="non-terminal residue" evidence="1">
    <location>
        <position position="1"/>
    </location>
</feature>
<protein>
    <submittedName>
        <fullName evidence="1">Uncharacterized protein</fullName>
    </submittedName>
</protein>